<evidence type="ECO:0000259" key="2">
    <source>
        <dbReference type="Pfam" id="PF01266"/>
    </source>
</evidence>
<accession>A0A0A3XU52</accession>
<feature type="domain" description="FAD dependent oxidoreductase" evidence="2">
    <location>
        <begin position="4"/>
        <end position="391"/>
    </location>
</feature>
<dbReference type="Pfam" id="PF01266">
    <property type="entry name" value="DAO"/>
    <property type="match status" value="1"/>
</dbReference>
<dbReference type="RefSeq" id="WP_041957957.1">
    <property type="nucleotide sequence ID" value="NZ_CP081350.1"/>
</dbReference>
<dbReference type="Proteomes" id="UP000030377">
    <property type="component" value="Unassembled WGS sequence"/>
</dbReference>
<dbReference type="PANTHER" id="PTHR13847">
    <property type="entry name" value="SARCOSINE DEHYDROGENASE-RELATED"/>
    <property type="match status" value="1"/>
</dbReference>
<dbReference type="Gene3D" id="3.50.50.60">
    <property type="entry name" value="FAD/NAD(P)-binding domain"/>
    <property type="match status" value="2"/>
</dbReference>
<evidence type="ECO:0000313" key="4">
    <source>
        <dbReference type="Proteomes" id="UP000030377"/>
    </source>
</evidence>
<keyword evidence="1" id="KW-0560">Oxidoreductase</keyword>
<dbReference type="PANTHER" id="PTHR13847:SF289">
    <property type="entry name" value="GLYCINE OXIDASE"/>
    <property type="match status" value="1"/>
</dbReference>
<dbReference type="SUPFAM" id="SSF51905">
    <property type="entry name" value="FAD/NAD(P)-binding domain"/>
    <property type="match status" value="1"/>
</dbReference>
<dbReference type="Gene3D" id="3.30.9.10">
    <property type="entry name" value="D-Amino Acid Oxidase, subunit A, domain 2"/>
    <property type="match status" value="1"/>
</dbReference>
<dbReference type="InterPro" id="IPR036188">
    <property type="entry name" value="FAD/NAD-bd_sf"/>
</dbReference>
<dbReference type="GO" id="GO:0016491">
    <property type="term" value="F:oxidoreductase activity"/>
    <property type="evidence" value="ECO:0007669"/>
    <property type="project" value="UniProtKB-KW"/>
</dbReference>
<gene>
    <name evidence="3" type="ORF">MA20_29210</name>
</gene>
<dbReference type="GO" id="GO:0005737">
    <property type="term" value="C:cytoplasm"/>
    <property type="evidence" value="ECO:0007669"/>
    <property type="project" value="TreeGrafter"/>
</dbReference>
<dbReference type="AlphaFoldDB" id="A0A0A3XU52"/>
<proteinExistence type="predicted"/>
<dbReference type="InterPro" id="IPR006076">
    <property type="entry name" value="FAD-dep_OxRdtase"/>
</dbReference>
<evidence type="ECO:0000256" key="1">
    <source>
        <dbReference type="ARBA" id="ARBA00023002"/>
    </source>
</evidence>
<reference evidence="3 4" key="1">
    <citation type="submission" date="2014-09" db="EMBL/GenBank/DDBJ databases">
        <title>Draft genome of Bradyrhizobium japonicum Is-34.</title>
        <authorList>
            <person name="Tsurumaru H."/>
            <person name="Yamakawa T."/>
            <person name="Hashimoto S."/>
            <person name="Okizaki K."/>
            <person name="Kanesaki Y."/>
            <person name="Yoshikawa H."/>
            <person name="Yajima S."/>
        </authorList>
    </citation>
    <scope>NUCLEOTIDE SEQUENCE [LARGE SCALE GENOMIC DNA]</scope>
    <source>
        <strain evidence="3 4">Is-34</strain>
    </source>
</reference>
<dbReference type="EMBL" id="JRPN01000020">
    <property type="protein sequence ID" value="KGT76819.1"/>
    <property type="molecule type" value="Genomic_DNA"/>
</dbReference>
<protein>
    <submittedName>
        <fullName evidence="3">Amino acid dehydrogenase</fullName>
    </submittedName>
</protein>
<organism evidence="3 4">
    <name type="scientific">Bradyrhizobium japonicum</name>
    <dbReference type="NCBI Taxonomy" id="375"/>
    <lineage>
        <taxon>Bacteria</taxon>
        <taxon>Pseudomonadati</taxon>
        <taxon>Pseudomonadota</taxon>
        <taxon>Alphaproteobacteria</taxon>
        <taxon>Hyphomicrobiales</taxon>
        <taxon>Nitrobacteraceae</taxon>
        <taxon>Bradyrhizobium</taxon>
    </lineage>
</organism>
<name>A0A0A3XU52_BRAJP</name>
<dbReference type="STRING" id="375.BKD09_RS28630"/>
<dbReference type="eggNOG" id="COG0665">
    <property type="taxonomic scope" value="Bacteria"/>
</dbReference>
<evidence type="ECO:0000313" key="3">
    <source>
        <dbReference type="EMBL" id="KGT76819.1"/>
    </source>
</evidence>
<sequence>MQSAIVLGGGMIGVSAALHLRQRGWSVTLVDRREPGRETSYGNAGMIQAEAVRPYPMPRDLASLLKIATGRTNDVRYSLSSLHLHIEPLLRYWWHSAPKRHREAIDAWARLIAYATAEHDILIREAHADNLIRRAGYRHLHRDAASFDLAVKAAEQDQREFGVRFRALSGVELAKAEPILRDDLPGAIHWLDTWTVSDPGALVTAYAELFERLGGTIVLGDAQTLRQTPTGWSVDTDQGAIDAAAAVVTLGPWSPNLLHKFGYRIPLVRKRGYHMHYSGGASLDLPLVDKAGGYAMGPMAKGIRITTGAELTGMDALATPVQLASAEASARELIDLGKRVEPDPWFGTRPCTPDMLPVLGQAPRHPGLWMNFGHGHQGFTLGPATGRLLAEVMSGETPAIDPTPYRPERF</sequence>
<comment type="caution">
    <text evidence="3">The sequence shown here is derived from an EMBL/GenBank/DDBJ whole genome shotgun (WGS) entry which is preliminary data.</text>
</comment>